<feature type="compositionally biased region" description="Basic and acidic residues" evidence="1">
    <location>
        <begin position="20"/>
        <end position="37"/>
    </location>
</feature>
<proteinExistence type="predicted"/>
<reference evidence="2" key="2">
    <citation type="submission" date="2020-09" db="EMBL/GenBank/DDBJ databases">
        <authorList>
            <person name="Sun Q."/>
            <person name="Zhou Y."/>
        </authorList>
    </citation>
    <scope>NUCLEOTIDE SEQUENCE</scope>
    <source>
        <strain evidence="2">CGMCC 1.15448</strain>
    </source>
</reference>
<protein>
    <submittedName>
        <fullName evidence="2">Uncharacterized protein</fullName>
    </submittedName>
</protein>
<keyword evidence="3" id="KW-1185">Reference proteome</keyword>
<gene>
    <name evidence="2" type="ORF">GCM10011511_00750</name>
</gene>
<feature type="region of interest" description="Disordered" evidence="1">
    <location>
        <begin position="1"/>
        <end position="37"/>
    </location>
</feature>
<organism evidence="2 3">
    <name type="scientific">Puia dinghuensis</name>
    <dbReference type="NCBI Taxonomy" id="1792502"/>
    <lineage>
        <taxon>Bacteria</taxon>
        <taxon>Pseudomonadati</taxon>
        <taxon>Bacteroidota</taxon>
        <taxon>Chitinophagia</taxon>
        <taxon>Chitinophagales</taxon>
        <taxon>Chitinophagaceae</taxon>
        <taxon>Puia</taxon>
    </lineage>
</organism>
<dbReference type="RefSeq" id="WP_188927421.1">
    <property type="nucleotide sequence ID" value="NZ_BMJC01000001.1"/>
</dbReference>
<evidence type="ECO:0000313" key="3">
    <source>
        <dbReference type="Proteomes" id="UP000607559"/>
    </source>
</evidence>
<dbReference type="EMBL" id="BMJC01000001">
    <property type="protein sequence ID" value="GGA81660.1"/>
    <property type="molecule type" value="Genomic_DNA"/>
</dbReference>
<comment type="caution">
    <text evidence="2">The sequence shown here is derived from an EMBL/GenBank/DDBJ whole genome shotgun (WGS) entry which is preliminary data.</text>
</comment>
<sequence length="59" mass="7196">MAETWNKRERERSKRQKRKEKLEKKLDRKQNKGHHEWTDMLAYVDENGNLSSTPSDRPQ</sequence>
<evidence type="ECO:0000313" key="2">
    <source>
        <dbReference type="EMBL" id="GGA81660.1"/>
    </source>
</evidence>
<dbReference type="Proteomes" id="UP000607559">
    <property type="component" value="Unassembled WGS sequence"/>
</dbReference>
<reference evidence="2" key="1">
    <citation type="journal article" date="2014" name="Int. J. Syst. Evol. Microbiol.">
        <title>Complete genome sequence of Corynebacterium casei LMG S-19264T (=DSM 44701T), isolated from a smear-ripened cheese.</title>
        <authorList>
            <consortium name="US DOE Joint Genome Institute (JGI-PGF)"/>
            <person name="Walter F."/>
            <person name="Albersmeier A."/>
            <person name="Kalinowski J."/>
            <person name="Ruckert C."/>
        </authorList>
    </citation>
    <scope>NUCLEOTIDE SEQUENCE</scope>
    <source>
        <strain evidence="2">CGMCC 1.15448</strain>
    </source>
</reference>
<feature type="compositionally biased region" description="Basic and acidic residues" evidence="1">
    <location>
        <begin position="1"/>
        <end position="12"/>
    </location>
</feature>
<dbReference type="AlphaFoldDB" id="A0A8J2U6B8"/>
<accession>A0A8J2U6B8</accession>
<name>A0A8J2U6B8_9BACT</name>
<evidence type="ECO:0000256" key="1">
    <source>
        <dbReference type="SAM" id="MobiDB-lite"/>
    </source>
</evidence>